<dbReference type="PANTHER" id="PTHR44145:SF3">
    <property type="entry name" value="DNAJ HOMOLOG SUBFAMILY A MEMBER 3, MITOCHONDRIAL"/>
    <property type="match status" value="1"/>
</dbReference>
<dbReference type="PROSITE" id="PS50076">
    <property type="entry name" value="DNAJ_2"/>
    <property type="match status" value="1"/>
</dbReference>
<evidence type="ECO:0000313" key="5">
    <source>
        <dbReference type="Proteomes" id="UP001178507"/>
    </source>
</evidence>
<comment type="caution">
    <text evidence="4">The sequence shown here is derived from an EMBL/GenBank/DDBJ whole genome shotgun (WGS) entry which is preliminary data.</text>
</comment>
<dbReference type="Pfam" id="PF00226">
    <property type="entry name" value="DnaJ"/>
    <property type="match status" value="1"/>
</dbReference>
<keyword evidence="2" id="KW-0472">Membrane</keyword>
<evidence type="ECO:0000259" key="3">
    <source>
        <dbReference type="PROSITE" id="PS50076"/>
    </source>
</evidence>
<dbReference type="PANTHER" id="PTHR44145">
    <property type="entry name" value="DNAJ HOMOLOG SUBFAMILY A MEMBER 3, MITOCHONDRIAL"/>
    <property type="match status" value="1"/>
</dbReference>
<accession>A0AA36NJX0</accession>
<dbReference type="InterPro" id="IPR001623">
    <property type="entry name" value="DnaJ_domain"/>
</dbReference>
<dbReference type="PRINTS" id="PR00625">
    <property type="entry name" value="JDOMAIN"/>
</dbReference>
<gene>
    <name evidence="4" type="ORF">EVOR1521_LOCUS28833</name>
</gene>
<keyword evidence="2" id="KW-0812">Transmembrane</keyword>
<evidence type="ECO:0000256" key="2">
    <source>
        <dbReference type="SAM" id="Phobius"/>
    </source>
</evidence>
<dbReference type="Proteomes" id="UP001178507">
    <property type="component" value="Unassembled WGS sequence"/>
</dbReference>
<keyword evidence="2" id="KW-1133">Transmembrane helix</keyword>
<reference evidence="4" key="1">
    <citation type="submission" date="2023-08" db="EMBL/GenBank/DDBJ databases">
        <authorList>
            <person name="Chen Y."/>
            <person name="Shah S."/>
            <person name="Dougan E. K."/>
            <person name="Thang M."/>
            <person name="Chan C."/>
        </authorList>
    </citation>
    <scope>NUCLEOTIDE SEQUENCE</scope>
</reference>
<keyword evidence="5" id="KW-1185">Reference proteome</keyword>
<keyword evidence="1" id="KW-0143">Chaperone</keyword>
<feature type="domain" description="J" evidence="3">
    <location>
        <begin position="4"/>
        <end position="72"/>
    </location>
</feature>
<proteinExistence type="predicted"/>
<sequence length="168" mass="18913">MTPDYYTVLGVERDARPAQIKKAYFNLAKKLHPDRHHGTDIEQGANHAFEHLQKAYGVLSSPEKRRVYDAALGTSGEGPAAQALKGGLKGSSWLPREQQATRTWYSQASMRRFWRSTWKKAPARPSVLGPLLFVTGVFAIFRGIPLGAMYLLDDTQRQEFMAPPRARQ</sequence>
<dbReference type="AlphaFoldDB" id="A0AA36NJX0"/>
<name>A0AA36NJX0_9DINO</name>
<feature type="transmembrane region" description="Helical" evidence="2">
    <location>
        <begin position="127"/>
        <end position="152"/>
    </location>
</feature>
<evidence type="ECO:0000256" key="1">
    <source>
        <dbReference type="ARBA" id="ARBA00023186"/>
    </source>
</evidence>
<dbReference type="SUPFAM" id="SSF46565">
    <property type="entry name" value="Chaperone J-domain"/>
    <property type="match status" value="1"/>
</dbReference>
<evidence type="ECO:0000313" key="4">
    <source>
        <dbReference type="EMBL" id="CAJ1407031.1"/>
    </source>
</evidence>
<dbReference type="InterPro" id="IPR036869">
    <property type="entry name" value="J_dom_sf"/>
</dbReference>
<dbReference type="EMBL" id="CAUJNA010003655">
    <property type="protein sequence ID" value="CAJ1407031.1"/>
    <property type="molecule type" value="Genomic_DNA"/>
</dbReference>
<dbReference type="InterPro" id="IPR051938">
    <property type="entry name" value="Apopto_cytoskel_mod"/>
</dbReference>
<organism evidence="4 5">
    <name type="scientific">Effrenium voratum</name>
    <dbReference type="NCBI Taxonomy" id="2562239"/>
    <lineage>
        <taxon>Eukaryota</taxon>
        <taxon>Sar</taxon>
        <taxon>Alveolata</taxon>
        <taxon>Dinophyceae</taxon>
        <taxon>Suessiales</taxon>
        <taxon>Symbiodiniaceae</taxon>
        <taxon>Effrenium</taxon>
    </lineage>
</organism>
<protein>
    <recommendedName>
        <fullName evidence="3">J domain-containing protein</fullName>
    </recommendedName>
</protein>
<dbReference type="CDD" id="cd06257">
    <property type="entry name" value="DnaJ"/>
    <property type="match status" value="1"/>
</dbReference>
<dbReference type="SMART" id="SM00271">
    <property type="entry name" value="DnaJ"/>
    <property type="match status" value="1"/>
</dbReference>
<dbReference type="Gene3D" id="1.10.287.110">
    <property type="entry name" value="DnaJ domain"/>
    <property type="match status" value="1"/>
</dbReference>